<evidence type="ECO:0000313" key="2">
    <source>
        <dbReference type="EMBL" id="MEN3068204.1"/>
    </source>
</evidence>
<keyword evidence="1" id="KW-0732">Signal</keyword>
<feature type="signal peptide" evidence="1">
    <location>
        <begin position="1"/>
        <end position="23"/>
    </location>
</feature>
<gene>
    <name evidence="2" type="ORF">ABDB84_06910</name>
</gene>
<keyword evidence="3" id="KW-1185">Reference proteome</keyword>
<dbReference type="NCBIfam" id="NF038104">
    <property type="entry name" value="lipo_NF038104"/>
    <property type="match status" value="1"/>
</dbReference>
<name>A0ABU9YXD3_9RHOO</name>
<proteinExistence type="predicted"/>
<accession>A0ABU9YXD3</accession>
<dbReference type="RefSeq" id="WP_345918963.1">
    <property type="nucleotide sequence ID" value="NZ_JBDIVE010000002.1"/>
</dbReference>
<feature type="chain" id="PRO_5046907159" evidence="1">
    <location>
        <begin position="24"/>
        <end position="67"/>
    </location>
</feature>
<dbReference type="EMBL" id="JBDIVE010000002">
    <property type="protein sequence ID" value="MEN3068204.1"/>
    <property type="molecule type" value="Genomic_DNA"/>
</dbReference>
<reference evidence="2 3" key="1">
    <citation type="journal article" date="2018" name="Int. J. Syst. Evol. Microbiol.">
        <title>Uliginosibacterium sediminicola sp. nov., isolated from freshwater sediment.</title>
        <authorList>
            <person name="Hwang W.M."/>
            <person name="Kim S.M."/>
            <person name="Kang K."/>
            <person name="Ahn T.Y."/>
        </authorList>
    </citation>
    <scope>NUCLEOTIDE SEQUENCE [LARGE SCALE GENOMIC DNA]</scope>
    <source>
        <strain evidence="2 3">M1-21</strain>
    </source>
</reference>
<evidence type="ECO:0000256" key="1">
    <source>
        <dbReference type="SAM" id="SignalP"/>
    </source>
</evidence>
<evidence type="ECO:0000313" key="3">
    <source>
        <dbReference type="Proteomes" id="UP001410394"/>
    </source>
</evidence>
<dbReference type="Proteomes" id="UP001410394">
    <property type="component" value="Unassembled WGS sequence"/>
</dbReference>
<sequence>MKLQTLGKLLACLALTLSLQGCLGTIVGGVVDVGIEVVKIPFKVGKAIVDVASDDDKKDKKNEDKDK</sequence>
<dbReference type="PROSITE" id="PS51257">
    <property type="entry name" value="PROKAR_LIPOPROTEIN"/>
    <property type="match status" value="1"/>
</dbReference>
<comment type="caution">
    <text evidence="2">The sequence shown here is derived from an EMBL/GenBank/DDBJ whole genome shotgun (WGS) entry which is preliminary data.</text>
</comment>
<organism evidence="2 3">
    <name type="scientific">Uliginosibacterium sediminicola</name>
    <dbReference type="NCBI Taxonomy" id="2024550"/>
    <lineage>
        <taxon>Bacteria</taxon>
        <taxon>Pseudomonadati</taxon>
        <taxon>Pseudomonadota</taxon>
        <taxon>Betaproteobacteria</taxon>
        <taxon>Rhodocyclales</taxon>
        <taxon>Zoogloeaceae</taxon>
        <taxon>Uliginosibacterium</taxon>
    </lineage>
</organism>
<protein>
    <submittedName>
        <fullName evidence="2">NF038104 family lipoprotein</fullName>
    </submittedName>
</protein>
<keyword evidence="2" id="KW-0449">Lipoprotein</keyword>